<comment type="caution">
    <text evidence="9">The sequence shown here is derived from an EMBL/GenBank/DDBJ whole genome shotgun (WGS) entry which is preliminary data.</text>
</comment>
<reference evidence="9" key="1">
    <citation type="submission" date="2021-07" db="EMBL/GenBank/DDBJ databases">
        <authorList>
            <person name="Branca A.L. A."/>
        </authorList>
    </citation>
    <scope>NUCLEOTIDE SEQUENCE</scope>
</reference>
<feature type="region of interest" description="Disordered" evidence="5">
    <location>
        <begin position="1023"/>
        <end position="1082"/>
    </location>
</feature>
<dbReference type="AlphaFoldDB" id="A0A9W4NDY6"/>
<feature type="region of interest" description="Disordered" evidence="5">
    <location>
        <begin position="294"/>
        <end position="388"/>
    </location>
</feature>
<feature type="region of interest" description="Disordered" evidence="5">
    <location>
        <begin position="493"/>
        <end position="522"/>
    </location>
</feature>
<dbReference type="Gene3D" id="1.10.287.130">
    <property type="match status" value="1"/>
</dbReference>
<dbReference type="OrthoDB" id="303614at2759"/>
<feature type="transmembrane region" description="Helical" evidence="6">
    <location>
        <begin position="12"/>
        <end position="30"/>
    </location>
</feature>
<evidence type="ECO:0000256" key="5">
    <source>
        <dbReference type="SAM" id="MobiDB-lite"/>
    </source>
</evidence>
<organism evidence="9 10">
    <name type="scientific">Penicillium salamii</name>
    <dbReference type="NCBI Taxonomy" id="1612424"/>
    <lineage>
        <taxon>Eukaryota</taxon>
        <taxon>Fungi</taxon>
        <taxon>Dikarya</taxon>
        <taxon>Ascomycota</taxon>
        <taxon>Pezizomycotina</taxon>
        <taxon>Eurotiomycetes</taxon>
        <taxon>Eurotiomycetidae</taxon>
        <taxon>Eurotiales</taxon>
        <taxon>Aspergillaceae</taxon>
        <taxon>Penicillium</taxon>
    </lineage>
</organism>
<dbReference type="InterPro" id="IPR050956">
    <property type="entry name" value="2C_system_His_kinase"/>
</dbReference>
<dbReference type="SUPFAM" id="SSF52172">
    <property type="entry name" value="CheY-like"/>
    <property type="match status" value="1"/>
</dbReference>
<dbReference type="InterPro" id="IPR029016">
    <property type="entry name" value="GAF-like_dom_sf"/>
</dbReference>
<dbReference type="GO" id="GO:0000155">
    <property type="term" value="F:phosphorelay sensor kinase activity"/>
    <property type="evidence" value="ECO:0007669"/>
    <property type="project" value="InterPro"/>
</dbReference>
<dbReference type="Gene3D" id="3.40.50.2300">
    <property type="match status" value="1"/>
</dbReference>
<evidence type="ECO:0000256" key="6">
    <source>
        <dbReference type="SAM" id="Phobius"/>
    </source>
</evidence>
<dbReference type="SUPFAM" id="SSF55781">
    <property type="entry name" value="GAF domain-like"/>
    <property type="match status" value="1"/>
</dbReference>
<dbReference type="PROSITE" id="PS50109">
    <property type="entry name" value="HIS_KIN"/>
    <property type="match status" value="1"/>
</dbReference>
<dbReference type="Pfam" id="PF00512">
    <property type="entry name" value="HisKA"/>
    <property type="match status" value="1"/>
</dbReference>
<feature type="compositionally biased region" description="Basic and acidic residues" evidence="5">
    <location>
        <begin position="374"/>
        <end position="384"/>
    </location>
</feature>
<keyword evidence="2" id="KW-0808">Transferase</keyword>
<gene>
    <name evidence="9" type="ORF">PSALAMII_LOCUS4351</name>
</gene>
<evidence type="ECO:0000313" key="9">
    <source>
        <dbReference type="EMBL" id="CAG8366948.1"/>
    </source>
</evidence>
<evidence type="ECO:0000313" key="10">
    <source>
        <dbReference type="Proteomes" id="UP001152649"/>
    </source>
</evidence>
<dbReference type="Pfam" id="PF00072">
    <property type="entry name" value="Response_reg"/>
    <property type="match status" value="1"/>
</dbReference>
<feature type="modified residue" description="4-aspartylphosphate" evidence="4">
    <location>
        <position position="1165"/>
    </location>
</feature>
<dbReference type="InterPro" id="IPR003594">
    <property type="entry name" value="HATPase_dom"/>
</dbReference>
<dbReference type="InterPro" id="IPR036097">
    <property type="entry name" value="HisK_dim/P_sf"/>
</dbReference>
<dbReference type="SMART" id="SM00448">
    <property type="entry name" value="REC"/>
    <property type="match status" value="1"/>
</dbReference>
<evidence type="ECO:0000256" key="3">
    <source>
        <dbReference type="ARBA" id="ARBA00022777"/>
    </source>
</evidence>
<dbReference type="InterPro" id="IPR011006">
    <property type="entry name" value="CheY-like_superfamily"/>
</dbReference>
<dbReference type="InterPro" id="IPR003018">
    <property type="entry name" value="GAF"/>
</dbReference>
<name>A0A9W4NDY6_9EURO</name>
<dbReference type="InterPro" id="IPR004358">
    <property type="entry name" value="Sig_transdc_His_kin-like_C"/>
</dbReference>
<keyword evidence="10" id="KW-1185">Reference proteome</keyword>
<keyword evidence="6" id="KW-0472">Membrane</keyword>
<dbReference type="Pfam" id="PF01590">
    <property type="entry name" value="GAF"/>
    <property type="match status" value="1"/>
</dbReference>
<feature type="compositionally biased region" description="Polar residues" evidence="5">
    <location>
        <begin position="1063"/>
        <end position="1075"/>
    </location>
</feature>
<keyword evidence="6" id="KW-0812">Transmembrane</keyword>
<evidence type="ECO:0000259" key="7">
    <source>
        <dbReference type="PROSITE" id="PS50109"/>
    </source>
</evidence>
<dbReference type="Gene3D" id="3.30.565.10">
    <property type="entry name" value="Histidine kinase-like ATPase, C-terminal domain"/>
    <property type="match status" value="1"/>
</dbReference>
<feature type="compositionally biased region" description="Polar residues" evidence="5">
    <location>
        <begin position="339"/>
        <end position="351"/>
    </location>
</feature>
<feature type="transmembrane region" description="Helical" evidence="6">
    <location>
        <begin position="36"/>
        <end position="56"/>
    </location>
</feature>
<evidence type="ECO:0008006" key="11">
    <source>
        <dbReference type="Google" id="ProtNLM"/>
    </source>
</evidence>
<dbReference type="Proteomes" id="UP001152649">
    <property type="component" value="Unassembled WGS sequence"/>
</dbReference>
<keyword evidence="6" id="KW-1133">Transmembrane helix</keyword>
<protein>
    <recommendedName>
        <fullName evidence="11">CheY-like superfamily</fullName>
    </recommendedName>
</protein>
<dbReference type="PRINTS" id="PR00344">
    <property type="entry name" value="BCTRLSENSOR"/>
</dbReference>
<sequence>MTSSAKFAAASFFKAFVFSLISLPCGLFSTPLYHSLYSTVLLVLIAVLPSLLLLAISTELSTMSAQQEDRDADLRARELFHYFQPENPALMPTGERTRRSSEYSTTQKRSPNLVLTALAQLAAVKLGVQRTVISLIDRETNYVVAEASRSLDLVDNDRHDGNGDGLWVGCSRGPVAGTLCEKTIALNPSDGKHAFFVVEDLKQHPTFSSLPCVANDPHFRFYAGTPLKSAKGINIGSLYVIDPRNNQRLGDSHKEILGNIADAVMEYLETSRQSLEANRLTKLLAGLNNFVQGATSSDTSRDLTRPGLGRFDSFTSHTPRALQTPVAETDEYTFKARSRSPQLLSSTQPKSDNAPDGVPFGIILSHTRKRSPRSKTETRPDRNNNRAQRTFECAANIMRESLDLGSNGGVVIVGTVDDIDQDPSDKSDGEKEKKLAKLWAVSDTNHQLHETREELHSYPASQMESNFVRRMIRHHPRGGLWYLHYHGVATSSDEDGSSSGSMKDIRDSSQPPLSVRPESLRPLRERDLQSMKKNFPNATRIIFAPLWDSLNSRWFGGAFCWSRTETRVFSAHVDLGGLFGFGSSLMVEHSRIQSQESAKQKGDFISTMSHELRSPLHGILASNELLTEHVDSEFGKRLLDTTRACGQTLLETFEQILDFTKINSFERVLTRACSPHEHLQRGRPQSLNIVKLVDVLAVVEEIVESVYAGQALSNIMNGGNASAQPWQLDPIDDASGESQTTDGQQVDVFLDAAPQNWLYVLEPGALRRVIMNVFGNALKYTESGSVSLHIEIQTSKNAFPVLLVTVSDTGRGMSEDYLRSNVFTPFSQENPMSPGAGLGLSLVRSILRSLGGSIAIKSQPGVGTVVNMTFPLTYSQQHKASETQSSVPGLSSPALTSIDHVTAKLEGKRAFFYPGDNFQSSKPSSSHMIKQYLTNWFSMTIGDYTVPKAADLVVVDERHLDQLPDAYRQSIIVILSHRGPSLQSTAPSATEQPINSIWLTLPCGPHQLARTLLGSLQNLQSSKTHTSHTTANHDLSNKNLDSDSTELRTKRGLLQQHEERPKSTNPPSSVTSSIPNKEATKPTIANLNLPVQIELDNQDNHASSPTEAKDGLRILLVEDNAINLALLKKSMSKIPTQVLHCAVNGANAVELVQKMPQGYDYIFMDMSMPVMDGFEASREIRSIETKRQSVTPARIIALTGLGSDEHISEAYAAGVNVFLRKPASLKQITAVLGEWGSSKTVPT</sequence>
<dbReference type="CDD" id="cd00082">
    <property type="entry name" value="HisKA"/>
    <property type="match status" value="1"/>
</dbReference>
<dbReference type="EMBL" id="CAJVPG010000171">
    <property type="protein sequence ID" value="CAG8366948.1"/>
    <property type="molecule type" value="Genomic_DNA"/>
</dbReference>
<dbReference type="InterPro" id="IPR005467">
    <property type="entry name" value="His_kinase_dom"/>
</dbReference>
<evidence type="ECO:0000256" key="4">
    <source>
        <dbReference type="PROSITE-ProRule" id="PRU00169"/>
    </source>
</evidence>
<feature type="compositionally biased region" description="Polar residues" evidence="5">
    <location>
        <begin position="1023"/>
        <end position="1039"/>
    </location>
</feature>
<dbReference type="PANTHER" id="PTHR43719">
    <property type="entry name" value="TWO-COMPONENT HISTIDINE KINASE"/>
    <property type="match status" value="1"/>
</dbReference>
<keyword evidence="1 4" id="KW-0597">Phosphoprotein</keyword>
<dbReference type="SMART" id="SM00387">
    <property type="entry name" value="HATPase_c"/>
    <property type="match status" value="1"/>
</dbReference>
<dbReference type="InterPro" id="IPR001789">
    <property type="entry name" value="Sig_transdc_resp-reg_receiver"/>
</dbReference>
<accession>A0A9W4NDY6</accession>
<evidence type="ECO:0000256" key="2">
    <source>
        <dbReference type="ARBA" id="ARBA00022679"/>
    </source>
</evidence>
<dbReference type="CDD" id="cd17546">
    <property type="entry name" value="REC_hyHK_CKI1_RcsC-like"/>
    <property type="match status" value="1"/>
</dbReference>
<dbReference type="PANTHER" id="PTHR43719:SF72">
    <property type="entry name" value="HISTIDINE KINASE_RESPONSE REGULATOR, PUTATIVE (AFU_ORTHOLOGUE AFUA_8G06140)-RELATED"/>
    <property type="match status" value="1"/>
</dbReference>
<feature type="domain" description="Histidine kinase" evidence="7">
    <location>
        <begin position="607"/>
        <end position="874"/>
    </location>
</feature>
<dbReference type="Gene3D" id="3.30.450.40">
    <property type="match status" value="1"/>
</dbReference>
<evidence type="ECO:0000259" key="8">
    <source>
        <dbReference type="PROSITE" id="PS50110"/>
    </source>
</evidence>
<dbReference type="InterPro" id="IPR036890">
    <property type="entry name" value="HATPase_C_sf"/>
</dbReference>
<dbReference type="SUPFAM" id="SSF55874">
    <property type="entry name" value="ATPase domain of HSP90 chaperone/DNA topoisomerase II/histidine kinase"/>
    <property type="match status" value="1"/>
</dbReference>
<keyword evidence="3" id="KW-0418">Kinase</keyword>
<feature type="domain" description="Response regulatory" evidence="8">
    <location>
        <begin position="1113"/>
        <end position="1236"/>
    </location>
</feature>
<evidence type="ECO:0000256" key="1">
    <source>
        <dbReference type="ARBA" id="ARBA00022553"/>
    </source>
</evidence>
<dbReference type="InterPro" id="IPR003661">
    <property type="entry name" value="HisK_dim/P_dom"/>
</dbReference>
<dbReference type="Pfam" id="PF02518">
    <property type="entry name" value="HATPase_c"/>
    <property type="match status" value="1"/>
</dbReference>
<dbReference type="SMART" id="SM00388">
    <property type="entry name" value="HisKA"/>
    <property type="match status" value="1"/>
</dbReference>
<dbReference type="SUPFAM" id="SSF47384">
    <property type="entry name" value="Homodimeric domain of signal transducing histidine kinase"/>
    <property type="match status" value="1"/>
</dbReference>
<proteinExistence type="predicted"/>
<dbReference type="PROSITE" id="PS50110">
    <property type="entry name" value="RESPONSE_REGULATORY"/>
    <property type="match status" value="1"/>
</dbReference>